<keyword evidence="2" id="KW-1185">Reference proteome</keyword>
<dbReference type="OrthoDB" id="10069752at2759"/>
<reference evidence="1" key="1">
    <citation type="submission" date="2019-08" db="EMBL/GenBank/DDBJ databases">
        <title>The genome of the North American firefly Photinus pyralis.</title>
        <authorList>
            <consortium name="Photinus pyralis genome working group"/>
            <person name="Fallon T.R."/>
            <person name="Sander Lower S.E."/>
            <person name="Weng J.-K."/>
        </authorList>
    </citation>
    <scope>NUCLEOTIDE SEQUENCE</scope>
    <source>
        <strain evidence="1">TRF0915ILg1</strain>
        <tissue evidence="1">Whole body</tissue>
    </source>
</reference>
<gene>
    <name evidence="1" type="ORF">ILUMI_13392</name>
</gene>
<dbReference type="EMBL" id="VTPC01008490">
    <property type="protein sequence ID" value="KAF2892783.1"/>
    <property type="molecule type" value="Genomic_DNA"/>
</dbReference>
<name>A0A8K0GC12_IGNLU</name>
<protein>
    <submittedName>
        <fullName evidence="1">Uncharacterized protein</fullName>
    </submittedName>
</protein>
<evidence type="ECO:0000313" key="1">
    <source>
        <dbReference type="EMBL" id="KAF2892783.1"/>
    </source>
</evidence>
<organism evidence="1 2">
    <name type="scientific">Ignelater luminosus</name>
    <name type="common">Cucubano</name>
    <name type="synonym">Pyrophorus luminosus</name>
    <dbReference type="NCBI Taxonomy" id="2038154"/>
    <lineage>
        <taxon>Eukaryota</taxon>
        <taxon>Metazoa</taxon>
        <taxon>Ecdysozoa</taxon>
        <taxon>Arthropoda</taxon>
        <taxon>Hexapoda</taxon>
        <taxon>Insecta</taxon>
        <taxon>Pterygota</taxon>
        <taxon>Neoptera</taxon>
        <taxon>Endopterygota</taxon>
        <taxon>Coleoptera</taxon>
        <taxon>Polyphaga</taxon>
        <taxon>Elateriformia</taxon>
        <taxon>Elateroidea</taxon>
        <taxon>Elateridae</taxon>
        <taxon>Agrypninae</taxon>
        <taxon>Pyrophorini</taxon>
        <taxon>Ignelater</taxon>
    </lineage>
</organism>
<comment type="caution">
    <text evidence="1">The sequence shown here is derived from an EMBL/GenBank/DDBJ whole genome shotgun (WGS) entry which is preliminary data.</text>
</comment>
<dbReference type="Proteomes" id="UP000801492">
    <property type="component" value="Unassembled WGS sequence"/>
</dbReference>
<accession>A0A8K0GC12</accession>
<dbReference type="AlphaFoldDB" id="A0A8K0GC12"/>
<proteinExistence type="predicted"/>
<sequence>MPNMVTMSQTVANILLDYQKQKKLEDHELEKHRLIVDFNGVQSLVINEFHRLGFCPSYDEVKKYLQPGMIDRSPNFDVPPGHFCQWIADNVDHNIAITDGHNTFDGMGVIMCKFEPLNEKPNILSERKVLCWKNWLKAADISAEEK</sequence>
<evidence type="ECO:0000313" key="2">
    <source>
        <dbReference type="Proteomes" id="UP000801492"/>
    </source>
</evidence>